<dbReference type="OrthoDB" id="9760620at2"/>
<dbReference type="InterPro" id="IPR012910">
    <property type="entry name" value="Plug_dom"/>
</dbReference>
<proteinExistence type="inferred from homology"/>
<evidence type="ECO:0000256" key="14">
    <source>
        <dbReference type="SAM" id="SignalP"/>
    </source>
</evidence>
<dbReference type="Gene3D" id="2.40.170.20">
    <property type="entry name" value="TonB-dependent receptor, beta-barrel domain"/>
    <property type="match status" value="1"/>
</dbReference>
<keyword evidence="10 17" id="KW-0675">Receptor</keyword>
<comment type="subcellular location">
    <subcellularLocation>
        <location evidence="1 12">Cell outer membrane</location>
        <topology evidence="1 12">Multi-pass membrane protein</topology>
    </subcellularLocation>
</comment>
<evidence type="ECO:0000259" key="15">
    <source>
        <dbReference type="Pfam" id="PF00593"/>
    </source>
</evidence>
<keyword evidence="8 13" id="KW-0798">TonB box</keyword>
<dbReference type="PANTHER" id="PTHR30069:SF53">
    <property type="entry name" value="COLICIN I RECEPTOR-RELATED"/>
    <property type="match status" value="1"/>
</dbReference>
<dbReference type="SUPFAM" id="SSF56935">
    <property type="entry name" value="Porins"/>
    <property type="match status" value="1"/>
</dbReference>
<dbReference type="CDD" id="cd01347">
    <property type="entry name" value="ligand_gated_channel"/>
    <property type="match status" value="1"/>
</dbReference>
<dbReference type="InterPro" id="IPR000531">
    <property type="entry name" value="Beta-barrel_TonB"/>
</dbReference>
<comment type="caution">
    <text evidence="17">The sequence shown here is derived from an EMBL/GenBank/DDBJ whole genome shotgun (WGS) entry which is preliminary data.</text>
</comment>
<evidence type="ECO:0000256" key="12">
    <source>
        <dbReference type="PROSITE-ProRule" id="PRU01360"/>
    </source>
</evidence>
<protein>
    <submittedName>
        <fullName evidence="17">Iron complex outermembrane receptor protein</fullName>
    </submittedName>
</protein>
<dbReference type="PROSITE" id="PS52016">
    <property type="entry name" value="TONB_DEPENDENT_REC_3"/>
    <property type="match status" value="1"/>
</dbReference>
<keyword evidence="4 12" id="KW-1134">Transmembrane beta strand</keyword>
<evidence type="ECO:0000256" key="3">
    <source>
        <dbReference type="ARBA" id="ARBA00022448"/>
    </source>
</evidence>
<gene>
    <name evidence="17" type="ORF">EDC26_10981</name>
</gene>
<feature type="chain" id="PRO_5020816801" evidence="14">
    <location>
        <begin position="25"/>
        <end position="761"/>
    </location>
</feature>
<dbReference type="InterPro" id="IPR036942">
    <property type="entry name" value="Beta-barrel_TonB_sf"/>
</dbReference>
<dbReference type="Gene3D" id="2.170.130.10">
    <property type="entry name" value="TonB-dependent receptor, plug domain"/>
    <property type="match status" value="1"/>
</dbReference>
<keyword evidence="5 12" id="KW-0812">Transmembrane</keyword>
<dbReference type="PANTHER" id="PTHR30069">
    <property type="entry name" value="TONB-DEPENDENT OUTER MEMBRANE RECEPTOR"/>
    <property type="match status" value="1"/>
</dbReference>
<evidence type="ECO:0000256" key="5">
    <source>
        <dbReference type="ARBA" id="ARBA00022692"/>
    </source>
</evidence>
<evidence type="ECO:0000256" key="1">
    <source>
        <dbReference type="ARBA" id="ARBA00004571"/>
    </source>
</evidence>
<dbReference type="Pfam" id="PF07715">
    <property type="entry name" value="Plug"/>
    <property type="match status" value="1"/>
</dbReference>
<name>A0A4R3LZ90_9BURK</name>
<dbReference type="Proteomes" id="UP000295525">
    <property type="component" value="Unassembled WGS sequence"/>
</dbReference>
<evidence type="ECO:0000313" key="18">
    <source>
        <dbReference type="Proteomes" id="UP000295525"/>
    </source>
</evidence>
<evidence type="ECO:0000256" key="6">
    <source>
        <dbReference type="ARBA" id="ARBA00022729"/>
    </source>
</evidence>
<keyword evidence="11 12" id="KW-0998">Cell outer membrane</keyword>
<dbReference type="EMBL" id="SMAJ01000009">
    <property type="protein sequence ID" value="TCT05793.1"/>
    <property type="molecule type" value="Genomic_DNA"/>
</dbReference>
<evidence type="ECO:0000313" key="17">
    <source>
        <dbReference type="EMBL" id="TCT05793.1"/>
    </source>
</evidence>
<keyword evidence="7" id="KW-0406">Ion transport</keyword>
<feature type="domain" description="TonB-dependent receptor-like beta-barrel" evidence="15">
    <location>
        <begin position="297"/>
        <end position="737"/>
    </location>
</feature>
<dbReference type="RefSeq" id="WP_132583183.1">
    <property type="nucleotide sequence ID" value="NZ_SMAJ01000009.1"/>
</dbReference>
<sequence>MNRTTRRLAPWALLGLLQPPCSFAAAPAGETTLAPITITGQATAPSGLDAQLPASVQSVTAADLRQINVVNTEDAIKYLPNFAVRKRYIGDANSLISVRGTNNSQSARGLVYADDMLLSNFLGNSYNFAPKWSMVFPDNIERIDTFYGPFSALYPGNSMGATVAITTKMPKKLEATATTQVFSQHFNQLGVNDNFNGSQSSATLGDKIGKASFLIGADHMENTSQPLQFATPAAAKGGIQSGDIPVTGAQRYIDQYGNPGVILGTSGEGIVHVVQDQFKFKLAYDITPTLQAGASLSYWNRRYANDNQSFLRNAQGQTVYSGRVTIDGTPYAISPATFANSSGHTESALYGLSLKSHQQHGWNFAVNASTFDILSDVQRTAAAGGVYTGPGTIESTRGSGWSALDAKLTYTPASNAPGAHWITAGYHFDRYQLDDRVFNTDDWRAGGMQTPNNAFLGSTATQAIYLQDAWKFASKWTLTTGLRAESWKAYGGARSTADASVGYGNRSETHYSPKASLAYAATDDLTLHASAGRAYRFPTVSELFQGSLSGLSIVNNDPNLKPESTFSKELAADWYTNTGLFHVAVFQDDVKDTLYSQTDTTVIPNITNIQNIDRIRNRGIEVSYQGENVAIAGLDLGASVGYTRSKILENPRSPQTEGNNFPRVPLWRINMVATYHVNKQASVTLAARYSGRQYNTLTNADINPDTYGGSSSFMVIDAKLRYQISDRIEASLGVNNLFDKRAYIYHPYPGRTLFAELKFKL</sequence>
<evidence type="ECO:0000256" key="9">
    <source>
        <dbReference type="ARBA" id="ARBA00023136"/>
    </source>
</evidence>
<evidence type="ECO:0000256" key="11">
    <source>
        <dbReference type="ARBA" id="ARBA00023237"/>
    </source>
</evidence>
<dbReference type="AlphaFoldDB" id="A0A4R3LZ90"/>
<comment type="similarity">
    <text evidence="2 12 13">Belongs to the TonB-dependent receptor family.</text>
</comment>
<accession>A0A4R3LZ90</accession>
<dbReference type="GO" id="GO:0044718">
    <property type="term" value="P:siderophore transmembrane transport"/>
    <property type="evidence" value="ECO:0007669"/>
    <property type="project" value="TreeGrafter"/>
</dbReference>
<dbReference type="Pfam" id="PF00593">
    <property type="entry name" value="TonB_dep_Rec_b-barrel"/>
    <property type="match status" value="1"/>
</dbReference>
<dbReference type="GO" id="GO:0015344">
    <property type="term" value="F:siderophore uptake transmembrane transporter activity"/>
    <property type="evidence" value="ECO:0007669"/>
    <property type="project" value="TreeGrafter"/>
</dbReference>
<keyword evidence="9 12" id="KW-0472">Membrane</keyword>
<dbReference type="InterPro" id="IPR039426">
    <property type="entry name" value="TonB-dep_rcpt-like"/>
</dbReference>
<evidence type="ECO:0000256" key="7">
    <source>
        <dbReference type="ARBA" id="ARBA00023065"/>
    </source>
</evidence>
<evidence type="ECO:0000256" key="2">
    <source>
        <dbReference type="ARBA" id="ARBA00009810"/>
    </source>
</evidence>
<dbReference type="InterPro" id="IPR037066">
    <property type="entry name" value="Plug_dom_sf"/>
</dbReference>
<keyword evidence="3 12" id="KW-0813">Transport</keyword>
<evidence type="ECO:0000256" key="13">
    <source>
        <dbReference type="RuleBase" id="RU003357"/>
    </source>
</evidence>
<keyword evidence="18" id="KW-1185">Reference proteome</keyword>
<feature type="signal peptide" evidence="14">
    <location>
        <begin position="1"/>
        <end position="24"/>
    </location>
</feature>
<dbReference type="GO" id="GO:0009279">
    <property type="term" value="C:cell outer membrane"/>
    <property type="evidence" value="ECO:0007669"/>
    <property type="project" value="UniProtKB-SubCell"/>
</dbReference>
<evidence type="ECO:0000256" key="8">
    <source>
        <dbReference type="ARBA" id="ARBA00023077"/>
    </source>
</evidence>
<reference evidence="17 18" key="1">
    <citation type="submission" date="2019-03" db="EMBL/GenBank/DDBJ databases">
        <title>Genomic Encyclopedia of Type Strains, Phase IV (KMG-IV): sequencing the most valuable type-strain genomes for metagenomic binning, comparative biology and taxonomic classification.</title>
        <authorList>
            <person name="Goeker M."/>
        </authorList>
    </citation>
    <scope>NUCLEOTIDE SEQUENCE [LARGE SCALE GENOMIC DNA]</scope>
    <source>
        <strain evidence="17 18">DSM 24591</strain>
    </source>
</reference>
<evidence type="ECO:0000256" key="10">
    <source>
        <dbReference type="ARBA" id="ARBA00023170"/>
    </source>
</evidence>
<evidence type="ECO:0000256" key="4">
    <source>
        <dbReference type="ARBA" id="ARBA00022452"/>
    </source>
</evidence>
<evidence type="ECO:0000259" key="16">
    <source>
        <dbReference type="Pfam" id="PF07715"/>
    </source>
</evidence>
<organism evidence="17 18">
    <name type="scientific">Paralcaligenes ureilyticus</name>
    <dbReference type="NCBI Taxonomy" id="627131"/>
    <lineage>
        <taxon>Bacteria</taxon>
        <taxon>Pseudomonadati</taxon>
        <taxon>Pseudomonadota</taxon>
        <taxon>Betaproteobacteria</taxon>
        <taxon>Burkholderiales</taxon>
        <taxon>Alcaligenaceae</taxon>
        <taxon>Paralcaligenes</taxon>
    </lineage>
</organism>
<feature type="domain" description="TonB-dependent receptor plug" evidence="16">
    <location>
        <begin position="51"/>
        <end position="161"/>
    </location>
</feature>
<keyword evidence="6 14" id="KW-0732">Signal</keyword>